<accession>A0A2H3KQR3</accession>
<comment type="caution">
    <text evidence="2">The sequence shown here is derived from an EMBL/GenBank/DDBJ whole genome shotgun (WGS) entry which is preliminary data.</text>
</comment>
<dbReference type="OrthoDB" id="138655at2"/>
<evidence type="ECO:0000256" key="1">
    <source>
        <dbReference type="SAM" id="Phobius"/>
    </source>
</evidence>
<dbReference type="EMBL" id="LYXE01000031">
    <property type="protein sequence ID" value="PDW00759.1"/>
    <property type="molecule type" value="Genomic_DNA"/>
</dbReference>
<feature type="transmembrane region" description="Helical" evidence="1">
    <location>
        <begin position="128"/>
        <end position="145"/>
    </location>
</feature>
<dbReference type="AlphaFoldDB" id="A0A2H3KQR3"/>
<evidence type="ECO:0008006" key="4">
    <source>
        <dbReference type="Google" id="ProtNLM"/>
    </source>
</evidence>
<proteinExistence type="predicted"/>
<keyword evidence="1" id="KW-0812">Transmembrane</keyword>
<feature type="transmembrane region" description="Helical" evidence="1">
    <location>
        <begin position="181"/>
        <end position="197"/>
    </location>
</feature>
<keyword evidence="1" id="KW-1133">Transmembrane helix</keyword>
<name>A0A2H3KQR3_9CHLR</name>
<keyword evidence="1" id="KW-0472">Membrane</keyword>
<feature type="transmembrane region" description="Helical" evidence="1">
    <location>
        <begin position="254"/>
        <end position="273"/>
    </location>
</feature>
<reference evidence="2 3" key="1">
    <citation type="submission" date="2016-05" db="EMBL/GenBank/DDBJ databases">
        <authorList>
            <person name="Lavstsen T."/>
            <person name="Jespersen J.S."/>
        </authorList>
    </citation>
    <scope>NUCLEOTIDE SEQUENCE [LARGE SCALE GENOMIC DNA]</scope>
    <source>
        <strain evidence="2 3">B7-9</strain>
    </source>
</reference>
<feature type="transmembrane region" description="Helical" evidence="1">
    <location>
        <begin position="328"/>
        <end position="351"/>
    </location>
</feature>
<dbReference type="RefSeq" id="WP_097650844.1">
    <property type="nucleotide sequence ID" value="NZ_LYXE01000031.1"/>
</dbReference>
<evidence type="ECO:0000313" key="3">
    <source>
        <dbReference type="Proteomes" id="UP000220922"/>
    </source>
</evidence>
<protein>
    <recommendedName>
        <fullName evidence="4">Glycosyltransferase RgtA/B/C/D-like domain-containing protein</fullName>
    </recommendedName>
</protein>
<gene>
    <name evidence="2" type="ORF">A9Q02_09085</name>
</gene>
<keyword evidence="3" id="KW-1185">Reference proteome</keyword>
<organism evidence="2 3">
    <name type="scientific">Candidatus Chloroploca asiatica</name>
    <dbReference type="NCBI Taxonomy" id="1506545"/>
    <lineage>
        <taxon>Bacteria</taxon>
        <taxon>Bacillati</taxon>
        <taxon>Chloroflexota</taxon>
        <taxon>Chloroflexia</taxon>
        <taxon>Chloroflexales</taxon>
        <taxon>Chloroflexineae</taxon>
        <taxon>Oscillochloridaceae</taxon>
        <taxon>Candidatus Chloroploca</taxon>
    </lineage>
</organism>
<feature type="transmembrane region" description="Helical" evidence="1">
    <location>
        <begin position="88"/>
        <end position="121"/>
    </location>
</feature>
<evidence type="ECO:0000313" key="2">
    <source>
        <dbReference type="EMBL" id="PDW00759.1"/>
    </source>
</evidence>
<sequence length="718" mass="78934">MTLRKHILVILAYALFGLILMAPVLPSVDQAIPGGAVAAIDGWQHVWHVWWVHYALTQGMHPLFTPLLYYPEGVDLALHPLNLSNGLLVFPVTALAGPLAGFNAAVLLALTLAGLAAFWFARQLGAQPGVAFVAGLIFTWSPYHMTKVWDGQLELIAVQWLPLYALFLLRTVTRPGYRDPLLAALFLALIGYTSLYYLLFIAIYSLAFALLALVAPRSLLLDGTQLASARAGLVPTAPQPQPLPFHRAILTGRMALVGSLALALLFPLLWPVLAPMLDGPRESVGQIQRDAFLVSRSANLLDPFLPSNLHPIWGPTVHALGQRWHPDIAAWNVALGYTTLVLASLGTFVAWRTAWRWFCLGLLGLLFAFGPVLMVGEFATGIPMPYLLLLNLPGLGIAQRPGHFVLITSLALIPLTAYGLTWLTSLLTRHHGPRAASASLFLVTALIAFEYVTPPLPLQRSDVPPVYQELATQPGALLVLPVRQDSFSLRAQLVHQQPMLGGYLARNPPNRWAERRPAIRQLWRMEPEPDRLLASGDQGPMILDVYGIRQVLVHWDQLPPQAHPTVAAALQQALPGLEPASTTTTYSLYQIPATQQHPFGYFAEGWYPEEQAGERSWRWMSQEGVLALVNPSSEPAMIQVQMQAESYQVARQVQLLLNAQALGTWQVPAQPVQTTITLRLVVPPGEHNLYLRTPADDDPRYNGPLSIVLTRIEVGLSP</sequence>
<dbReference type="Proteomes" id="UP000220922">
    <property type="component" value="Unassembled WGS sequence"/>
</dbReference>
<feature type="transmembrane region" description="Helical" evidence="1">
    <location>
        <begin position="435"/>
        <end position="452"/>
    </location>
</feature>
<feature type="transmembrane region" description="Helical" evidence="1">
    <location>
        <begin position="358"/>
        <end position="382"/>
    </location>
</feature>
<feature type="transmembrane region" description="Helical" evidence="1">
    <location>
        <begin position="402"/>
        <end position="423"/>
    </location>
</feature>